<dbReference type="InterPro" id="IPR010569">
    <property type="entry name" value="Myotubularin-like_Pase_dom"/>
</dbReference>
<dbReference type="SMART" id="SM00800">
    <property type="entry name" value="uDENN"/>
    <property type="match status" value="1"/>
</dbReference>
<dbReference type="SMART" id="SM00801">
    <property type="entry name" value="dDENN"/>
    <property type="match status" value="1"/>
</dbReference>
<dbReference type="PROSITE" id="PS50003">
    <property type="entry name" value="PH_DOMAIN"/>
    <property type="match status" value="1"/>
</dbReference>
<dbReference type="InterPro" id="IPR043153">
    <property type="entry name" value="DENN_C"/>
</dbReference>
<dbReference type="InterPro" id="IPR029021">
    <property type="entry name" value="Prot-tyrosine_phosphatase-like"/>
</dbReference>
<dbReference type="PROSITE" id="PS51339">
    <property type="entry name" value="PPASE_MYOTUBULARIN"/>
    <property type="match status" value="1"/>
</dbReference>
<evidence type="ECO:0000256" key="1">
    <source>
        <dbReference type="ARBA" id="ARBA00007471"/>
    </source>
</evidence>
<dbReference type="GO" id="GO:0031410">
    <property type="term" value="C:cytoplasmic vesicle"/>
    <property type="evidence" value="ECO:0007669"/>
    <property type="project" value="TreeGrafter"/>
</dbReference>
<dbReference type="InterPro" id="IPR037516">
    <property type="entry name" value="Tripartite_DENN"/>
</dbReference>
<dbReference type="Pfam" id="PF06602">
    <property type="entry name" value="Myotub-related"/>
    <property type="match status" value="1"/>
</dbReference>
<keyword evidence="8" id="KW-1185">Reference proteome</keyword>
<feature type="domain" description="Myotubularin phosphatase" evidence="6">
    <location>
        <begin position="1095"/>
        <end position="1580"/>
    </location>
</feature>
<dbReference type="FunFam" id="2.30.29.30:FF:000093">
    <property type="entry name" value="SET binding factor 2"/>
    <property type="match status" value="1"/>
</dbReference>
<dbReference type="SUPFAM" id="SSF52799">
    <property type="entry name" value="(Phosphotyrosine protein) phosphatases II"/>
    <property type="match status" value="1"/>
</dbReference>
<dbReference type="Pfam" id="PF03456">
    <property type="entry name" value="uDENN"/>
    <property type="match status" value="1"/>
</dbReference>
<dbReference type="CDD" id="cd13340">
    <property type="entry name" value="PH-GRAM_MTMR5"/>
    <property type="match status" value="1"/>
</dbReference>
<evidence type="ECO:0000313" key="8">
    <source>
        <dbReference type="Proteomes" id="UP000472270"/>
    </source>
</evidence>
<dbReference type="SMART" id="SM00233">
    <property type="entry name" value="PH"/>
    <property type="match status" value="1"/>
</dbReference>
<evidence type="ECO:0000259" key="4">
    <source>
        <dbReference type="PROSITE" id="PS50003"/>
    </source>
</evidence>
<evidence type="ECO:0000256" key="3">
    <source>
        <dbReference type="SAM" id="MobiDB-lite"/>
    </source>
</evidence>
<sequence length="1827" mass="206756">MPSKGHFHNRLILAAYSSEGQGRILQRFPEKDWEDNPFPQGLELFCQPSGWQLVPERKPPSFFVSVLTDINSERHYCACFTFWKSVENPQVCKGEPSEADEDDSPDVLQPAQLYAPKSLVLVSRLDHTEVFRNCLSLIYTVHVDGLTVPMETVIGNLLTCIIPIAGGSQRTITLGAGDRQVIQMPINDSLPVSGCSVAQLFRQLGIVNVLCLFCAALTEHKILFLSSSYQRLTDACRALLAIMFPLKYSFTYVPILPGKLLEVLSTPTPFIIGVNSHFRSETQELLDVIIADLDGGTVTIPECVHISLLPEPLLHHTQTVISMVLDPELEVADHAFPPSSVQLATLKIQDKEIRAVFLWLFAHLFQGYRWCLHIIRIHPEPVIRFHKAAFLGQRALAEDDFLMKVLDGMAFAGFVSERGPPYRATDLFDDLIANQVERIRQETGDPHKVMKHIKELAEQLFRNENPYPAVTMHRVQRTAENAQPRLPQTSFPHLDEVSVQLFIDHAAAKLKTAPPVVKAELKGMVPTGPPLADIVDRNGNVLANSARRLEVVRNCITYIFDNKMLEAKKLMPAVLRALKGRAARVCLTQELNLHVLQNRAVLDDQQFDYIVRMMNCTLQDCSHMDEHGIAAALLPLVTAFCRKLGGGITQFAYSCVQEHMVWTNMQFWEAMFYSDVQKHIRALYLENGEEGDTSSPKQLSALELASEQSRLWPTLSKEQQQERVQKEESTVFSQAIHYANRMSYLLLPLDTSKNRLLRNTGLGDVESVSNSYVTNSIAGSMAESYDTESGFEDAESSDVANSVVRFINRFVDKVCNESGVTNEHLKALHTMIPDIVQMHIETLDAVHRESKRLPPIQKPKLLRPTLLPGEEFVMDGMRVHLITDGREEATGAMGGPPLLPAEGAIFLSNYRLIFKGTPTDPLVGEQVVTRSFPIASLTKEKRISVNLPMDQLVQEGLQLRSCTFQLMKIAFDEEVASDLAEVFRKHMHKLRYPQHVQGTFAFTVGQSAKLAVEHKTKDKNQSLKTLSKNLVKSAKRTIGRQYVTRKKYSPPTWENRSSFQSEMDEDEISVSEEPDQSSLTLSSTIRSSDRQTMSNVVERACCRDYQRLGLGTLSNSLTRSKNEPFRISTVNRMYTVCRSYPGLLIVPQSIPDSTIQRICRCYRQNRFPVVCWRNSRTKALLLRSAGLHAKGVVGPSQADSTSLEQEKYLQAIISSMPSYSEASGRNTLSGFTSSHMTLGQRARVISLSQPRVSVKARNSPRGKWGSIRGSGRLSTYNPDVGNRLAGKESPQTNGGPSETYFLRQQRAYLYIIGDKSQLKGGKQDSFQQWEVVPIEVFDVRQVKNSFKKLMKACVPSSPNTEPNTNMNFHRCLEESEWMNLLHKVLQVSVLVVELLDNGSSVMVSLEDGWDVTTQVVSLVQLLSDPYYRTIDGFRLLVEKEWLSFGHRFSHRGAQTLASQSSGFTPVFLQFLDCVHQIHLQFPMEFEFSQYYLKFLAYHYVSNRFRTFLLDSDYERIELGVLYEEKGERKNPQVCKSVWDYIDRLNKKTPIFYNYMFSPEEEEVLKPYSFISNLKVWDFYTEEMLSEGPSFDWELVRGRPEKPQEEAGDRQETTAPKSQRRIVWPCYDSLSKVLPDAITKLLQVRNKAEVVIKIKLLRRSLLMSSNLSHQRRSQGVYLQESGVGSSINLALDCEVSATSTPAAGRPSTSTLYSQFQSTESENRSFEGILYKKGALLKPWKPRWFVLDKTKHQLRYYETRQDKDCKGVIDLAEVESVFPGTPTMGAPKNIDDKAFFDLKTTKRVYNFCAQDSTNAQLWMDSIQSCLSDA</sequence>
<dbReference type="Pfam" id="PF02893">
    <property type="entry name" value="GRAM"/>
    <property type="match status" value="1"/>
</dbReference>
<feature type="compositionally biased region" description="Low complexity" evidence="3">
    <location>
        <begin position="1077"/>
        <end position="1086"/>
    </location>
</feature>
<dbReference type="Gene3D" id="2.30.29.30">
    <property type="entry name" value="Pleckstrin-homology domain (PH domain)/Phosphotyrosine-binding domain (PTB)"/>
    <property type="match status" value="1"/>
</dbReference>
<evidence type="ECO:0000313" key="7">
    <source>
        <dbReference type="Ensembl" id="ENSSRHP00000059351.1"/>
    </source>
</evidence>
<name>A0A673K4P0_9TELE</name>
<organism evidence="7 8">
    <name type="scientific">Sinocyclocheilus rhinocerous</name>
    <dbReference type="NCBI Taxonomy" id="307959"/>
    <lineage>
        <taxon>Eukaryota</taxon>
        <taxon>Metazoa</taxon>
        <taxon>Chordata</taxon>
        <taxon>Craniata</taxon>
        <taxon>Vertebrata</taxon>
        <taxon>Euteleostomi</taxon>
        <taxon>Actinopterygii</taxon>
        <taxon>Neopterygii</taxon>
        <taxon>Teleostei</taxon>
        <taxon>Ostariophysi</taxon>
        <taxon>Cypriniformes</taxon>
        <taxon>Cyprinidae</taxon>
        <taxon>Cyprininae</taxon>
        <taxon>Sinocyclocheilus</taxon>
    </lineage>
</organism>
<dbReference type="Gene3D" id="3.30.450.200">
    <property type="match status" value="1"/>
</dbReference>
<dbReference type="SMART" id="SM00799">
    <property type="entry name" value="DENN"/>
    <property type="match status" value="1"/>
</dbReference>
<dbReference type="FunFam" id="3.40.50.11500:FF:000006">
    <property type="entry name" value="SET binding factor 2"/>
    <property type="match status" value="1"/>
</dbReference>
<feature type="domain" description="PH" evidence="4">
    <location>
        <begin position="1721"/>
        <end position="1825"/>
    </location>
</feature>
<dbReference type="PROSITE" id="PS50211">
    <property type="entry name" value="DENN"/>
    <property type="match status" value="1"/>
</dbReference>
<dbReference type="InterPro" id="IPR011993">
    <property type="entry name" value="PH-like_dom_sf"/>
</dbReference>
<feature type="region of interest" description="Disordered" evidence="3">
    <location>
        <begin position="1250"/>
        <end position="1298"/>
    </location>
</feature>
<dbReference type="Proteomes" id="UP000472270">
    <property type="component" value="Unassembled WGS sequence"/>
</dbReference>
<evidence type="ECO:0000256" key="2">
    <source>
        <dbReference type="ARBA" id="ARBA00022658"/>
    </source>
</evidence>
<comment type="similarity">
    <text evidence="1">Belongs to the protein-tyrosine phosphatase family. Non-receptor class myotubularin subfamily.</text>
</comment>
<dbReference type="PANTHER" id="PTHR12296:SF16">
    <property type="entry name" value="C-MYC PROMOTER-BINDING PROTEIN"/>
    <property type="match status" value="1"/>
</dbReference>
<dbReference type="InterPro" id="IPR051696">
    <property type="entry name" value="DENN_Domain_GEFs"/>
</dbReference>
<dbReference type="GO" id="GO:0032483">
    <property type="term" value="P:regulation of Rab protein signal transduction"/>
    <property type="evidence" value="ECO:0007669"/>
    <property type="project" value="TreeGrafter"/>
</dbReference>
<dbReference type="InterPro" id="IPR005113">
    <property type="entry name" value="uDENN_dom"/>
</dbReference>
<feature type="compositionally biased region" description="Acidic residues" evidence="3">
    <location>
        <begin position="1062"/>
        <end position="1075"/>
    </location>
</feature>
<feature type="compositionally biased region" description="Polar residues" evidence="3">
    <location>
        <begin position="1052"/>
        <end position="1061"/>
    </location>
</feature>
<protein>
    <submittedName>
        <fullName evidence="7">Myotubularin-related protein 5-like</fullName>
    </submittedName>
</protein>
<reference evidence="7" key="2">
    <citation type="submission" date="2025-09" db="UniProtKB">
        <authorList>
            <consortium name="Ensembl"/>
        </authorList>
    </citation>
    <scope>IDENTIFICATION</scope>
</reference>
<dbReference type="InterPro" id="IPR001849">
    <property type="entry name" value="PH_domain"/>
</dbReference>
<dbReference type="SMART" id="SM00568">
    <property type="entry name" value="GRAM"/>
    <property type="match status" value="1"/>
</dbReference>
<evidence type="ECO:0000259" key="6">
    <source>
        <dbReference type="PROSITE" id="PS51339"/>
    </source>
</evidence>
<dbReference type="InterPro" id="IPR005112">
    <property type="entry name" value="dDENN_dom"/>
</dbReference>
<keyword evidence="2" id="KW-0344">Guanine-nucleotide releasing factor</keyword>
<reference evidence="7" key="1">
    <citation type="submission" date="2025-08" db="UniProtKB">
        <authorList>
            <consortium name="Ensembl"/>
        </authorList>
    </citation>
    <scope>IDENTIFICATION</scope>
</reference>
<dbReference type="CDD" id="cd01235">
    <property type="entry name" value="PH_Sbf1_hMTMR5"/>
    <property type="match status" value="1"/>
</dbReference>
<feature type="domain" description="UDENN" evidence="5">
    <location>
        <begin position="6"/>
        <end position="425"/>
    </location>
</feature>
<gene>
    <name evidence="7" type="primary">LOC107745013</name>
</gene>
<dbReference type="Gene3D" id="3.40.50.11500">
    <property type="match status" value="1"/>
</dbReference>
<feature type="region of interest" description="Disordered" evidence="3">
    <location>
        <begin position="1047"/>
        <end position="1087"/>
    </location>
</feature>
<accession>A0A673K4P0</accession>
<dbReference type="Ensembl" id="ENSSRHT00000061008.1">
    <property type="protein sequence ID" value="ENSSRHP00000059351.1"/>
    <property type="gene ID" value="ENSSRHG00000026573.1"/>
</dbReference>
<dbReference type="GO" id="GO:0005085">
    <property type="term" value="F:guanyl-nucleotide exchange factor activity"/>
    <property type="evidence" value="ECO:0007669"/>
    <property type="project" value="UniProtKB-KW"/>
</dbReference>
<evidence type="ECO:0000259" key="5">
    <source>
        <dbReference type="PROSITE" id="PS50211"/>
    </source>
</evidence>
<dbReference type="InterPro" id="IPR001194">
    <property type="entry name" value="cDENN_dom"/>
</dbReference>
<dbReference type="Pfam" id="PF02141">
    <property type="entry name" value="DENN"/>
    <property type="match status" value="1"/>
</dbReference>
<dbReference type="InterPro" id="IPR022096">
    <property type="entry name" value="SBF1/SBF2"/>
</dbReference>
<dbReference type="Pfam" id="PF12335">
    <property type="entry name" value="SBF2"/>
    <property type="match status" value="1"/>
</dbReference>
<dbReference type="PANTHER" id="PTHR12296">
    <property type="entry name" value="DENN DOMAIN-CONTAINING PROTEIN 4"/>
    <property type="match status" value="1"/>
</dbReference>
<dbReference type="InterPro" id="IPR004182">
    <property type="entry name" value="GRAM"/>
</dbReference>
<proteinExistence type="inferred from homology"/>
<dbReference type="SUPFAM" id="SSF50729">
    <property type="entry name" value="PH domain-like"/>
    <property type="match status" value="2"/>
</dbReference>
<dbReference type="Pfam" id="PF00169">
    <property type="entry name" value="PH"/>
    <property type="match status" value="1"/>
</dbReference>